<organism evidence="1 2">
    <name type="scientific">Aspergillus mulundensis</name>
    <dbReference type="NCBI Taxonomy" id="1810919"/>
    <lineage>
        <taxon>Eukaryota</taxon>
        <taxon>Fungi</taxon>
        <taxon>Dikarya</taxon>
        <taxon>Ascomycota</taxon>
        <taxon>Pezizomycotina</taxon>
        <taxon>Eurotiomycetes</taxon>
        <taxon>Eurotiomycetidae</taxon>
        <taxon>Eurotiales</taxon>
        <taxon>Aspergillaceae</taxon>
        <taxon>Aspergillus</taxon>
        <taxon>Aspergillus subgen. Nidulantes</taxon>
    </lineage>
</organism>
<dbReference type="AlphaFoldDB" id="A0A3D8QA61"/>
<dbReference type="GeneID" id="38121621"/>
<sequence length="447" mass="50873">MSLTPLDTSLSRFLEFSITLVFPQVYGEDELHGAAQSLLEQWPILSSRLNLLRTDLRASKPGQQPHIFKGNHIDKKLSDVVDVSSINLEHASASPSDTVKRLDSLLNFGNGLNKALRGQVFIVRAVFFLEATVIRFTFQHPLCDASGAHEIAKAYCDILNGNTVEKISFTRFPLTLQDSNSEGAEEKENNAPVIPTVADTARPIFHWSWRYMLRKGTKLLLRDLRRPSCQRVDRTLYIPPVQMETWKEEARRANISVTEHDLLTAFIYQSCYQRSPTCTQDFSLILGIRRYLEHQTPLQNACFVLPVAIDYLYNSQKFDLPPLPELAAEIRRTILEARQPQTLSALLEFHSRSTKTPMIPRWIGRDQPQVAVTSWTDLGLYDLDIRGSKPVFVHGQLDLWGVLKKFGLGMDDIVITWKGPEHEGGYWIRGRLNASAWENMEETLGQK</sequence>
<evidence type="ECO:0000313" key="1">
    <source>
        <dbReference type="EMBL" id="RDW58560.1"/>
    </source>
</evidence>
<dbReference type="InterPro" id="IPR023213">
    <property type="entry name" value="CAT-like_dom_sf"/>
</dbReference>
<proteinExistence type="predicted"/>
<name>A0A3D8QA61_9EURO</name>
<dbReference type="OrthoDB" id="4432909at2759"/>
<dbReference type="Proteomes" id="UP000256690">
    <property type="component" value="Unassembled WGS sequence"/>
</dbReference>
<gene>
    <name evidence="1" type="ORF">DSM5745_11251</name>
</gene>
<accession>A0A3D8QA61</accession>
<protein>
    <submittedName>
        <fullName evidence="1">Uncharacterized protein</fullName>
    </submittedName>
</protein>
<keyword evidence="2" id="KW-1185">Reference proteome</keyword>
<dbReference type="Gene3D" id="3.30.559.10">
    <property type="entry name" value="Chloramphenicol acetyltransferase-like domain"/>
    <property type="match status" value="2"/>
</dbReference>
<dbReference type="EMBL" id="PVWQ01000023">
    <property type="protein sequence ID" value="RDW58560.1"/>
    <property type="molecule type" value="Genomic_DNA"/>
</dbReference>
<dbReference type="RefSeq" id="XP_026598186.1">
    <property type="nucleotide sequence ID" value="XM_026753267.1"/>
</dbReference>
<evidence type="ECO:0000313" key="2">
    <source>
        <dbReference type="Proteomes" id="UP000256690"/>
    </source>
</evidence>
<comment type="caution">
    <text evidence="1">The sequence shown here is derived from an EMBL/GenBank/DDBJ whole genome shotgun (WGS) entry which is preliminary data.</text>
</comment>
<reference evidence="1 2" key="1">
    <citation type="journal article" date="2018" name="IMA Fungus">
        <title>IMA Genome-F 9: Draft genome sequence of Annulohypoxylon stygium, Aspergillus mulundensis, Berkeleyomyces basicola (syn. Thielaviopsis basicola), Ceratocystis smalleyi, two Cercospora beticola strains, Coleophoma cylindrospora, Fusarium fracticaudum, Phialophora cf. hyalina, and Morchella septimelata.</title>
        <authorList>
            <person name="Wingfield B.D."/>
            <person name="Bills G.F."/>
            <person name="Dong Y."/>
            <person name="Huang W."/>
            <person name="Nel W.J."/>
            <person name="Swalarsk-Parry B.S."/>
            <person name="Vaghefi N."/>
            <person name="Wilken P.M."/>
            <person name="An Z."/>
            <person name="de Beer Z.W."/>
            <person name="De Vos L."/>
            <person name="Chen L."/>
            <person name="Duong T.A."/>
            <person name="Gao Y."/>
            <person name="Hammerbacher A."/>
            <person name="Kikkert J.R."/>
            <person name="Li Y."/>
            <person name="Li H."/>
            <person name="Li K."/>
            <person name="Li Q."/>
            <person name="Liu X."/>
            <person name="Ma X."/>
            <person name="Naidoo K."/>
            <person name="Pethybridge S.J."/>
            <person name="Sun J."/>
            <person name="Steenkamp E.T."/>
            <person name="van der Nest M.A."/>
            <person name="van Wyk S."/>
            <person name="Wingfield M.J."/>
            <person name="Xiong C."/>
            <person name="Yue Q."/>
            <person name="Zhang X."/>
        </authorList>
    </citation>
    <scope>NUCLEOTIDE SEQUENCE [LARGE SCALE GENOMIC DNA]</scope>
    <source>
        <strain evidence="1 2">DSM 5745</strain>
    </source>
</reference>